<keyword evidence="3" id="KW-1185">Reference proteome</keyword>
<feature type="region of interest" description="Disordered" evidence="1">
    <location>
        <begin position="46"/>
        <end position="84"/>
    </location>
</feature>
<name>A0A1M5IQI6_9BACI</name>
<protein>
    <submittedName>
        <fullName evidence="2">Uncharacterized protein</fullName>
    </submittedName>
</protein>
<dbReference type="RefSeq" id="WP_072890830.1">
    <property type="nucleotide sequence ID" value="NZ_FQVW01000025.1"/>
</dbReference>
<accession>A0A1M5IQI6</accession>
<proteinExistence type="predicted"/>
<dbReference type="OrthoDB" id="2706316at2"/>
<dbReference type="EMBL" id="FQVW01000025">
    <property type="protein sequence ID" value="SHG30486.1"/>
    <property type="molecule type" value="Genomic_DNA"/>
</dbReference>
<sequence>MGYILPVQNHQYVDYQKRIEEAKRKPHTIEKAYKVILENQYEEIEKDYEQSEGKKETPSESMVEPSFTNQPPLPGLGENFNKTV</sequence>
<evidence type="ECO:0000313" key="2">
    <source>
        <dbReference type="EMBL" id="SHG30486.1"/>
    </source>
</evidence>
<organism evidence="2 3">
    <name type="scientific">Ornithinibacillus halophilus</name>
    <dbReference type="NCBI Taxonomy" id="930117"/>
    <lineage>
        <taxon>Bacteria</taxon>
        <taxon>Bacillati</taxon>
        <taxon>Bacillota</taxon>
        <taxon>Bacilli</taxon>
        <taxon>Bacillales</taxon>
        <taxon>Bacillaceae</taxon>
        <taxon>Ornithinibacillus</taxon>
    </lineage>
</organism>
<dbReference type="Proteomes" id="UP000183988">
    <property type="component" value="Unassembled WGS sequence"/>
</dbReference>
<feature type="compositionally biased region" description="Basic and acidic residues" evidence="1">
    <location>
        <begin position="47"/>
        <end position="58"/>
    </location>
</feature>
<reference evidence="2 3" key="1">
    <citation type="submission" date="2016-11" db="EMBL/GenBank/DDBJ databases">
        <authorList>
            <person name="Jaros S."/>
            <person name="Januszkiewicz K."/>
            <person name="Wedrychowicz H."/>
        </authorList>
    </citation>
    <scope>NUCLEOTIDE SEQUENCE [LARGE SCALE GENOMIC DNA]</scope>
    <source>
        <strain evidence="2 3">IBRC-M 10683</strain>
    </source>
</reference>
<gene>
    <name evidence="2" type="ORF">SAMN05216225_102537</name>
</gene>
<dbReference type="AlphaFoldDB" id="A0A1M5IQI6"/>
<evidence type="ECO:0000256" key="1">
    <source>
        <dbReference type="SAM" id="MobiDB-lite"/>
    </source>
</evidence>
<dbReference type="STRING" id="930117.SAMN05216225_102537"/>
<evidence type="ECO:0000313" key="3">
    <source>
        <dbReference type="Proteomes" id="UP000183988"/>
    </source>
</evidence>